<proteinExistence type="predicted"/>
<evidence type="ECO:0000259" key="8">
    <source>
        <dbReference type="PROSITE" id="PS50994"/>
    </source>
</evidence>
<keyword evidence="3" id="KW-0540">Nuclease</keyword>
<accession>A0A438CKN0</accession>
<dbReference type="SUPFAM" id="SSF56672">
    <property type="entry name" value="DNA/RNA polymerases"/>
    <property type="match status" value="1"/>
</dbReference>
<dbReference type="InterPro" id="IPR001584">
    <property type="entry name" value="Integrase_cat-core"/>
</dbReference>
<dbReference type="GO" id="GO:0016787">
    <property type="term" value="F:hydrolase activity"/>
    <property type="evidence" value="ECO:0007669"/>
    <property type="project" value="UniProtKB-KW"/>
</dbReference>
<comment type="caution">
    <text evidence="9">The sequence shown here is derived from an EMBL/GenBank/DDBJ whole genome shotgun (WGS) entry which is preliminary data.</text>
</comment>
<feature type="domain" description="Integrase catalytic" evidence="8">
    <location>
        <begin position="1201"/>
        <end position="1286"/>
    </location>
</feature>
<reference evidence="9 10" key="1">
    <citation type="journal article" date="2018" name="PLoS Genet.">
        <title>Population sequencing reveals clonal diversity and ancestral inbreeding in the grapevine cultivar Chardonnay.</title>
        <authorList>
            <person name="Roach M.J."/>
            <person name="Johnson D.L."/>
            <person name="Bohlmann J."/>
            <person name="van Vuuren H.J."/>
            <person name="Jones S.J."/>
            <person name="Pretorius I.S."/>
            <person name="Schmidt S.A."/>
            <person name="Borneman A.R."/>
        </authorList>
    </citation>
    <scope>NUCLEOTIDE SEQUENCE [LARGE SCALE GENOMIC DNA]</scope>
    <source>
        <strain evidence="10">cv. Chardonnay</strain>
        <tissue evidence="9">Leaf</tissue>
    </source>
</reference>
<evidence type="ECO:0000256" key="5">
    <source>
        <dbReference type="ARBA" id="ARBA00022801"/>
    </source>
</evidence>
<evidence type="ECO:0000256" key="4">
    <source>
        <dbReference type="ARBA" id="ARBA00022759"/>
    </source>
</evidence>
<evidence type="ECO:0000313" key="9">
    <source>
        <dbReference type="EMBL" id="RVW23745.1"/>
    </source>
</evidence>
<evidence type="ECO:0000256" key="6">
    <source>
        <dbReference type="ARBA" id="ARBA00022918"/>
    </source>
</evidence>
<keyword evidence="5" id="KW-0378">Hydrolase</keyword>
<dbReference type="GO" id="GO:0015074">
    <property type="term" value="P:DNA integration"/>
    <property type="evidence" value="ECO:0007669"/>
    <property type="project" value="InterPro"/>
</dbReference>
<sequence length="1286" mass="146424">MRQLRVSDDSTVWDDLKGMLVANLPAKFRMPDNERYTGIDVSRRKLEALRQRSDESISSFISCWHGKIVEIIDRPSKRDQIQMVLRSLQPRIARHVVGVPFTDFGSLILALYDVEDGISRGLWTDYSPIDVKGKKPSRRQRSIDVSAINSTSQKPPRRHHPIPQLTGIHPSYAPQQAQRDHLFHILPQGSRAMRGSFHSWSSITTNPLPAHTTHVVFTPIDGIHFLDFGELDDHIHMLRWDDSEPELIVSDRIYEIGGVTLGPRLPTPFRLVPEAASVQTTTVEPWTFPHYNLQMPFILILDVEESPPTTAKPLEGTSTPDEVKRGDNEILRQLQSTHACISIWNLLAYFSTHRDALIRALSQIIVETTTTPKRLIHMVTAGRATCIVFSDDDLPPEGSNHTCPLYISVGCLGRRVLSTLLDNGSVMNICPLATTIVLGYAPSNFGSSTQTIQAYDSTQRKVMGTLEIEQLIGPATFIILFQRQYGPNEFMAIPNHDVPFGLGFIPTEVDYRYMARLRKERVKARLTHTPFDYPIRPYTMSLADYFRLIHHLQLSDGAPSTSTSTLVTSSSPDRMSLMTLYFPDEIDEQGKFFEIGDITDGVVPLDEYIDEMFTMSMSHIDEIVQPELTSPLDLFGVSAFEIVEDTQTAPALEFTRDVIVVDDLFDGPVGPIEETSEFVDPPLSCDALSGFVSRSDNIFDIDDEIVKHDSDEDSSSAFDSGPIDQKVSPVVGDAKIIDFDTTYQPRELRIGLDLSTDEIDSLVQLLRSYLDVLSWSYEDISSLDPSIVQHRLPLLPYARPFDTDGSRRHGEDVLHYRVRQFRLRLNSKKYTFGVTSRKLLGYMVSERGIEADPDKIRSILNMPTSRTERDIKGFLVSNVALGCMLAQLDDSGKERAIYYLSKRMLDYKMRYVMIERHYLALVWATRKLRHYMTEYSVHLISRLDPLRYLLYRPALVGGLMRWLVLLIEFDIHYVTQKSIRWSIVVNHLASLPIFYANHSGYGIGVLLISPRGDHIPRSGEWKTRDVKLKPYHTYLELLVGRFDDLRYTHRPKAQNQFVDALATLASMIDIPVDVIVRHLLIELRSVLAYYCLIDDTELDDGLPWYHDIYHFLRLGAYPEATTTKDNRALRQLVTRFVIFGEALYRRLADGMLLLCLDCASTNRVIERDRLLSACSEMSRVSDTRGPHSRAIFKAARIDFTMAIFSMRVPHELISDRGVHFRAEVDTLLQRYGIQHHRLSAYRSQTNGAVEAANKNIKRILRRMVETSRDCATVEIEMGSLRVALEQ</sequence>
<keyword evidence="2" id="KW-0548">Nucleotidyltransferase</keyword>
<dbReference type="InterPro" id="IPR041373">
    <property type="entry name" value="RT_RNaseH"/>
</dbReference>
<dbReference type="GO" id="GO:0003676">
    <property type="term" value="F:nucleic acid binding"/>
    <property type="evidence" value="ECO:0007669"/>
    <property type="project" value="InterPro"/>
</dbReference>
<dbReference type="PANTHER" id="PTHR48475">
    <property type="entry name" value="RIBONUCLEASE H"/>
    <property type="match status" value="1"/>
</dbReference>
<feature type="region of interest" description="Disordered" evidence="7">
    <location>
        <begin position="129"/>
        <end position="170"/>
    </location>
</feature>
<evidence type="ECO:0000313" key="10">
    <source>
        <dbReference type="Proteomes" id="UP000288805"/>
    </source>
</evidence>
<dbReference type="InterPro" id="IPR036397">
    <property type="entry name" value="RNaseH_sf"/>
</dbReference>
<keyword evidence="1" id="KW-0808">Transferase</keyword>
<gene>
    <name evidence="9" type="ORF">CK203_100824</name>
</gene>
<evidence type="ECO:0000256" key="7">
    <source>
        <dbReference type="SAM" id="MobiDB-lite"/>
    </source>
</evidence>
<name>A0A438CKN0_VITVI</name>
<evidence type="ECO:0000256" key="1">
    <source>
        <dbReference type="ARBA" id="ARBA00022679"/>
    </source>
</evidence>
<dbReference type="Proteomes" id="UP000288805">
    <property type="component" value="Unassembled WGS sequence"/>
</dbReference>
<keyword evidence="4" id="KW-0255">Endonuclease</keyword>
<dbReference type="GO" id="GO:0004519">
    <property type="term" value="F:endonuclease activity"/>
    <property type="evidence" value="ECO:0007669"/>
    <property type="project" value="UniProtKB-KW"/>
</dbReference>
<protein>
    <recommendedName>
        <fullName evidence="8">Integrase catalytic domain-containing protein</fullName>
    </recommendedName>
</protein>
<dbReference type="PROSITE" id="PS50994">
    <property type="entry name" value="INTEGRASE"/>
    <property type="match status" value="1"/>
</dbReference>
<dbReference type="InterPro" id="IPR043502">
    <property type="entry name" value="DNA/RNA_pol_sf"/>
</dbReference>
<organism evidence="9 10">
    <name type="scientific">Vitis vinifera</name>
    <name type="common">Grape</name>
    <dbReference type="NCBI Taxonomy" id="29760"/>
    <lineage>
        <taxon>Eukaryota</taxon>
        <taxon>Viridiplantae</taxon>
        <taxon>Streptophyta</taxon>
        <taxon>Embryophyta</taxon>
        <taxon>Tracheophyta</taxon>
        <taxon>Spermatophyta</taxon>
        <taxon>Magnoliopsida</taxon>
        <taxon>eudicotyledons</taxon>
        <taxon>Gunneridae</taxon>
        <taxon>Pentapetalae</taxon>
        <taxon>rosids</taxon>
        <taxon>Vitales</taxon>
        <taxon>Vitaceae</taxon>
        <taxon>Viteae</taxon>
        <taxon>Vitis</taxon>
    </lineage>
</organism>
<dbReference type="InterPro" id="IPR012337">
    <property type="entry name" value="RNaseH-like_sf"/>
</dbReference>
<keyword evidence="6" id="KW-0695">RNA-directed DNA polymerase</keyword>
<dbReference type="GO" id="GO:0003964">
    <property type="term" value="F:RNA-directed DNA polymerase activity"/>
    <property type="evidence" value="ECO:0007669"/>
    <property type="project" value="UniProtKB-KW"/>
</dbReference>
<evidence type="ECO:0000256" key="2">
    <source>
        <dbReference type="ARBA" id="ARBA00022695"/>
    </source>
</evidence>
<dbReference type="Gene3D" id="3.30.420.10">
    <property type="entry name" value="Ribonuclease H-like superfamily/Ribonuclease H"/>
    <property type="match status" value="1"/>
</dbReference>
<dbReference type="PANTHER" id="PTHR48475:SF1">
    <property type="entry name" value="RNASE H TYPE-1 DOMAIN-CONTAINING PROTEIN"/>
    <property type="match status" value="1"/>
</dbReference>
<dbReference type="EMBL" id="QGNW01002188">
    <property type="protein sequence ID" value="RVW23745.1"/>
    <property type="molecule type" value="Genomic_DNA"/>
</dbReference>
<evidence type="ECO:0000256" key="3">
    <source>
        <dbReference type="ARBA" id="ARBA00022722"/>
    </source>
</evidence>
<dbReference type="SUPFAM" id="SSF53098">
    <property type="entry name" value="Ribonuclease H-like"/>
    <property type="match status" value="1"/>
</dbReference>
<dbReference type="Pfam" id="PF17917">
    <property type="entry name" value="RT_RNaseH"/>
    <property type="match status" value="1"/>
</dbReference>